<keyword evidence="3" id="KW-1185">Reference proteome</keyword>
<evidence type="ECO:0000256" key="1">
    <source>
        <dbReference type="SAM" id="MobiDB-lite"/>
    </source>
</evidence>
<accession>A0A0V0QN93</accession>
<feature type="region of interest" description="Disordered" evidence="1">
    <location>
        <begin position="1"/>
        <end position="55"/>
    </location>
</feature>
<dbReference type="AlphaFoldDB" id="A0A0V0QN93"/>
<dbReference type="GO" id="GO:0008168">
    <property type="term" value="F:methyltransferase activity"/>
    <property type="evidence" value="ECO:0007669"/>
    <property type="project" value="InterPro"/>
</dbReference>
<comment type="caution">
    <text evidence="2">The sequence shown here is derived from an EMBL/GenBank/DDBJ whole genome shotgun (WGS) entry which is preliminary data.</text>
</comment>
<feature type="compositionally biased region" description="Basic and acidic residues" evidence="1">
    <location>
        <begin position="9"/>
        <end position="35"/>
    </location>
</feature>
<feature type="compositionally biased region" description="Basic residues" evidence="1">
    <location>
        <begin position="36"/>
        <end position="47"/>
    </location>
</feature>
<dbReference type="EMBL" id="LDAU01000126">
    <property type="protein sequence ID" value="KRX03791.1"/>
    <property type="molecule type" value="Genomic_DNA"/>
</dbReference>
<evidence type="ECO:0000313" key="3">
    <source>
        <dbReference type="Proteomes" id="UP000054937"/>
    </source>
</evidence>
<dbReference type="OrthoDB" id="10266368at2759"/>
<proteinExistence type="predicted"/>
<protein>
    <submittedName>
        <fullName evidence="2">Uncharacterized protein</fullName>
    </submittedName>
</protein>
<evidence type="ECO:0000313" key="2">
    <source>
        <dbReference type="EMBL" id="KRX03791.1"/>
    </source>
</evidence>
<sequence>MGKNKKNKKEKEKEEKRTNDCSDFNEQKDNIEHAKKKDKKHKKNKKNLKQDIDDLELNQKSDKKLKIANDNHKNEPVQQTDIEEKVEYPYEVDKDDHCETPLDAYLDIMPILMEICKNTGKSTQELAIYDPYFCQGRMKENLATIGFTNVYNKKEDFYKVIEAKKVPNYDVLITNPPYSEEHIQKIVDFCVKSEKPWFLLVPNFVYNKDWYLKLLKQKDPCKFHKILKIQMILIESDLERNKESK</sequence>
<dbReference type="InParanoid" id="A0A0V0QN93"/>
<dbReference type="PROSITE" id="PS00092">
    <property type="entry name" value="N6_MTASE"/>
    <property type="match status" value="1"/>
</dbReference>
<dbReference type="Proteomes" id="UP000054937">
    <property type="component" value="Unassembled WGS sequence"/>
</dbReference>
<reference evidence="2 3" key="1">
    <citation type="journal article" date="2015" name="Sci. Rep.">
        <title>Genome of the facultative scuticociliatosis pathogen Pseudocohnilembus persalinus provides insight into its virulence through horizontal gene transfer.</title>
        <authorList>
            <person name="Xiong J."/>
            <person name="Wang G."/>
            <person name="Cheng J."/>
            <person name="Tian M."/>
            <person name="Pan X."/>
            <person name="Warren A."/>
            <person name="Jiang C."/>
            <person name="Yuan D."/>
            <person name="Miao W."/>
        </authorList>
    </citation>
    <scope>NUCLEOTIDE SEQUENCE [LARGE SCALE GENOMIC DNA]</scope>
    <source>
        <strain evidence="2">36N120E</strain>
    </source>
</reference>
<gene>
    <name evidence="2" type="ORF">PPERSA_04299</name>
</gene>
<dbReference type="OMA" id="LMPNYVY"/>
<dbReference type="PANTHER" id="PTHR39444:SF3">
    <property type="entry name" value="SITE-SPECIFIC DNA-METHYLTRANSFERASE (ADENINE-SPECIFIC)"/>
    <property type="match status" value="1"/>
</dbReference>
<dbReference type="InterPro" id="IPR002052">
    <property type="entry name" value="DNA_methylase_N6_adenine_CS"/>
</dbReference>
<organism evidence="2 3">
    <name type="scientific">Pseudocohnilembus persalinus</name>
    <name type="common">Ciliate</name>
    <dbReference type="NCBI Taxonomy" id="266149"/>
    <lineage>
        <taxon>Eukaryota</taxon>
        <taxon>Sar</taxon>
        <taxon>Alveolata</taxon>
        <taxon>Ciliophora</taxon>
        <taxon>Intramacronucleata</taxon>
        <taxon>Oligohymenophorea</taxon>
        <taxon>Scuticociliatia</taxon>
        <taxon>Philasterida</taxon>
        <taxon>Pseudocohnilembidae</taxon>
        <taxon>Pseudocohnilembus</taxon>
    </lineage>
</organism>
<name>A0A0V0QN93_PSEPJ</name>
<dbReference type="GO" id="GO:0032259">
    <property type="term" value="P:methylation"/>
    <property type="evidence" value="ECO:0007669"/>
    <property type="project" value="InterPro"/>
</dbReference>
<dbReference type="GO" id="GO:0003676">
    <property type="term" value="F:nucleic acid binding"/>
    <property type="evidence" value="ECO:0007669"/>
    <property type="project" value="InterPro"/>
</dbReference>
<dbReference type="PANTHER" id="PTHR39444">
    <property type="entry name" value="SITE-SPECIFIC DNA-METHYLTRANSFERASE (ADENINE-SPECIFIC)"/>
    <property type="match status" value="1"/>
</dbReference>